<dbReference type="PANTHER" id="PTHR48016">
    <property type="entry name" value="MAP KINASE KINASE KINASE SSK2-RELATED-RELATED"/>
    <property type="match status" value="1"/>
</dbReference>
<evidence type="ECO:0000256" key="2">
    <source>
        <dbReference type="ARBA" id="ARBA00022741"/>
    </source>
</evidence>
<name>A0AAD5CHE7_AMBAR</name>
<dbReference type="Proteomes" id="UP001206925">
    <property type="component" value="Unassembled WGS sequence"/>
</dbReference>
<evidence type="ECO:0000256" key="3">
    <source>
        <dbReference type="ARBA" id="ARBA00022777"/>
    </source>
</evidence>
<feature type="non-terminal residue" evidence="5">
    <location>
        <position position="83"/>
    </location>
</feature>
<dbReference type="EMBL" id="JAMZMK010008098">
    <property type="protein sequence ID" value="KAI7741962.1"/>
    <property type="molecule type" value="Genomic_DNA"/>
</dbReference>
<keyword evidence="6" id="KW-1185">Reference proteome</keyword>
<protein>
    <submittedName>
        <fullName evidence="5">Uncharacterized protein</fullName>
    </submittedName>
</protein>
<organism evidence="5 6">
    <name type="scientific">Ambrosia artemisiifolia</name>
    <name type="common">Common ragweed</name>
    <dbReference type="NCBI Taxonomy" id="4212"/>
    <lineage>
        <taxon>Eukaryota</taxon>
        <taxon>Viridiplantae</taxon>
        <taxon>Streptophyta</taxon>
        <taxon>Embryophyta</taxon>
        <taxon>Tracheophyta</taxon>
        <taxon>Spermatophyta</taxon>
        <taxon>Magnoliopsida</taxon>
        <taxon>eudicotyledons</taxon>
        <taxon>Gunneridae</taxon>
        <taxon>Pentapetalae</taxon>
        <taxon>asterids</taxon>
        <taxon>campanulids</taxon>
        <taxon>Asterales</taxon>
        <taxon>Asteraceae</taxon>
        <taxon>Asteroideae</taxon>
        <taxon>Heliantheae alliance</taxon>
        <taxon>Heliantheae</taxon>
        <taxon>Ambrosia</taxon>
    </lineage>
</organism>
<reference evidence="5" key="1">
    <citation type="submission" date="2022-06" db="EMBL/GenBank/DDBJ databases">
        <title>Uncovering the hologenomic basis of an extraordinary plant invasion.</title>
        <authorList>
            <person name="Bieker V.C."/>
            <person name="Martin M.D."/>
            <person name="Gilbert T."/>
            <person name="Hodgins K."/>
            <person name="Battlay P."/>
            <person name="Petersen B."/>
            <person name="Wilson J."/>
        </authorList>
    </citation>
    <scope>NUCLEOTIDE SEQUENCE</scope>
    <source>
        <strain evidence="5">AA19_3_7</strain>
        <tissue evidence="5">Leaf</tissue>
    </source>
</reference>
<dbReference type="GO" id="GO:0005524">
    <property type="term" value="F:ATP binding"/>
    <property type="evidence" value="ECO:0007669"/>
    <property type="project" value="UniProtKB-KW"/>
</dbReference>
<evidence type="ECO:0000313" key="5">
    <source>
        <dbReference type="EMBL" id="KAI7741962.1"/>
    </source>
</evidence>
<evidence type="ECO:0000313" key="6">
    <source>
        <dbReference type="Proteomes" id="UP001206925"/>
    </source>
</evidence>
<dbReference type="GO" id="GO:0005737">
    <property type="term" value="C:cytoplasm"/>
    <property type="evidence" value="ECO:0007669"/>
    <property type="project" value="TreeGrafter"/>
</dbReference>
<evidence type="ECO:0000256" key="4">
    <source>
        <dbReference type="ARBA" id="ARBA00022840"/>
    </source>
</evidence>
<keyword evidence="1" id="KW-0808">Transferase</keyword>
<dbReference type="AlphaFoldDB" id="A0AAD5CHE7"/>
<proteinExistence type="predicted"/>
<keyword evidence="3" id="KW-0418">Kinase</keyword>
<gene>
    <name evidence="5" type="ORF">M8C21_008675</name>
</gene>
<keyword evidence="4" id="KW-0067">ATP-binding</keyword>
<dbReference type="PANTHER" id="PTHR48016:SF17">
    <property type="entry name" value="MITOGEN-ACTIVATED PROTEIN KINASE KINASE KINASE YODA"/>
    <property type="match status" value="1"/>
</dbReference>
<keyword evidence="2" id="KW-0547">Nucleotide-binding</keyword>
<evidence type="ECO:0000256" key="1">
    <source>
        <dbReference type="ARBA" id="ARBA00022679"/>
    </source>
</evidence>
<dbReference type="GO" id="GO:0004709">
    <property type="term" value="F:MAP kinase kinase kinase activity"/>
    <property type="evidence" value="ECO:0007669"/>
    <property type="project" value="TreeGrafter"/>
</dbReference>
<comment type="caution">
    <text evidence="5">The sequence shown here is derived from an EMBL/GenBank/DDBJ whole genome shotgun (WGS) entry which is preliminary data.</text>
</comment>
<dbReference type="InterPro" id="IPR050538">
    <property type="entry name" value="MAP_kinase_kinase_kinase"/>
</dbReference>
<accession>A0AAD5CHE7</accession>
<sequence length="83" mass="9278">MATTKPPWSQYESVAALFKVGNREAIPDHLSDDAKDFILQCLQALDMLLKAFQFLTLEVICLATYHALTGHGAIRSTKETIRL</sequence>